<dbReference type="RefSeq" id="WP_013931354.1">
    <property type="nucleotide sequence ID" value="NC_015707.1"/>
</dbReference>
<name>F7YTF2_9THEM</name>
<dbReference type="InterPro" id="IPR030678">
    <property type="entry name" value="Peptide/Ni-bd"/>
</dbReference>
<evidence type="ECO:0000256" key="2">
    <source>
        <dbReference type="ARBA" id="ARBA00022448"/>
    </source>
</evidence>
<dbReference type="EMBL" id="CP002351">
    <property type="protein sequence ID" value="AEH50130.1"/>
    <property type="molecule type" value="Genomic_DNA"/>
</dbReference>
<dbReference type="PANTHER" id="PTHR30290">
    <property type="entry name" value="PERIPLASMIC BINDING COMPONENT OF ABC TRANSPORTER"/>
    <property type="match status" value="1"/>
</dbReference>
<dbReference type="SUPFAM" id="SSF53850">
    <property type="entry name" value="Periplasmic binding protein-like II"/>
    <property type="match status" value="1"/>
</dbReference>
<dbReference type="CDD" id="cd08500">
    <property type="entry name" value="PBP2_NikA_DppA_OppA_like_4"/>
    <property type="match status" value="1"/>
</dbReference>
<evidence type="ECO:0000313" key="6">
    <source>
        <dbReference type="Proteomes" id="UP000006804"/>
    </source>
</evidence>
<evidence type="ECO:0000256" key="1">
    <source>
        <dbReference type="ARBA" id="ARBA00005695"/>
    </source>
</evidence>
<reference evidence="5 6" key="1">
    <citation type="submission" date="2010-11" db="EMBL/GenBank/DDBJ databases">
        <title>The complete genome of Thermotoga thermarum DSM 5069.</title>
        <authorList>
            <consortium name="US DOE Joint Genome Institute (JGI-PGF)"/>
            <person name="Lucas S."/>
            <person name="Copeland A."/>
            <person name="Lapidus A."/>
            <person name="Bruce D."/>
            <person name="Goodwin L."/>
            <person name="Pitluck S."/>
            <person name="Kyrpides N."/>
            <person name="Mavromatis K."/>
            <person name="Ivanova N."/>
            <person name="Zeytun A."/>
            <person name="Brettin T."/>
            <person name="Detter J.C."/>
            <person name="Tapia R."/>
            <person name="Han C."/>
            <person name="Land M."/>
            <person name="Hauser L."/>
            <person name="Markowitz V."/>
            <person name="Cheng J.-F."/>
            <person name="Hugenholtz P."/>
            <person name="Woyke T."/>
            <person name="Wu D."/>
            <person name="Spring S."/>
            <person name="Schroeder M."/>
            <person name="Brambilla E."/>
            <person name="Klenk H.-P."/>
            <person name="Eisen J.A."/>
        </authorList>
    </citation>
    <scope>NUCLEOTIDE SEQUENCE [LARGE SCALE GENOMIC DNA]</scope>
    <source>
        <strain evidence="5 6">DSM 5069</strain>
    </source>
</reference>
<dbReference type="GO" id="GO:1904680">
    <property type="term" value="F:peptide transmembrane transporter activity"/>
    <property type="evidence" value="ECO:0007669"/>
    <property type="project" value="TreeGrafter"/>
</dbReference>
<dbReference type="STRING" id="688269.Theth_0022"/>
<comment type="similarity">
    <text evidence="1">Belongs to the bacterial solute-binding protein 5 family.</text>
</comment>
<dbReference type="Proteomes" id="UP000006804">
    <property type="component" value="Chromosome"/>
</dbReference>
<feature type="domain" description="Solute-binding protein family 5" evidence="4">
    <location>
        <begin position="84"/>
        <end position="476"/>
    </location>
</feature>
<dbReference type="GO" id="GO:0043190">
    <property type="term" value="C:ATP-binding cassette (ABC) transporter complex"/>
    <property type="evidence" value="ECO:0007669"/>
    <property type="project" value="InterPro"/>
</dbReference>
<protein>
    <submittedName>
        <fullName evidence="5">Extracellular solute-binding protein family 5</fullName>
    </submittedName>
</protein>
<accession>F7YTF2</accession>
<dbReference type="InterPro" id="IPR000914">
    <property type="entry name" value="SBP_5_dom"/>
</dbReference>
<dbReference type="OrthoDB" id="9796817at2"/>
<dbReference type="PIRSF" id="PIRSF002741">
    <property type="entry name" value="MppA"/>
    <property type="match status" value="1"/>
</dbReference>
<organism evidence="5 6">
    <name type="scientific">Pseudothermotoga thermarum DSM 5069</name>
    <dbReference type="NCBI Taxonomy" id="688269"/>
    <lineage>
        <taxon>Bacteria</taxon>
        <taxon>Thermotogati</taxon>
        <taxon>Thermotogota</taxon>
        <taxon>Thermotogae</taxon>
        <taxon>Thermotogales</taxon>
        <taxon>Thermotogaceae</taxon>
        <taxon>Pseudothermotoga</taxon>
    </lineage>
</organism>
<keyword evidence="6" id="KW-1185">Reference proteome</keyword>
<keyword evidence="2" id="KW-0813">Transport</keyword>
<dbReference type="PANTHER" id="PTHR30290:SF9">
    <property type="entry name" value="OLIGOPEPTIDE-BINDING PROTEIN APPA"/>
    <property type="match status" value="1"/>
</dbReference>
<proteinExistence type="inferred from homology"/>
<dbReference type="GO" id="GO:0015833">
    <property type="term" value="P:peptide transport"/>
    <property type="evidence" value="ECO:0007669"/>
    <property type="project" value="TreeGrafter"/>
</dbReference>
<dbReference type="InterPro" id="IPR039424">
    <property type="entry name" value="SBP_5"/>
</dbReference>
<keyword evidence="3" id="KW-0732">Signal</keyword>
<dbReference type="eggNOG" id="COG0747">
    <property type="taxonomic scope" value="Bacteria"/>
</dbReference>
<dbReference type="Gene3D" id="3.10.105.10">
    <property type="entry name" value="Dipeptide-binding Protein, Domain 3"/>
    <property type="match status" value="1"/>
</dbReference>
<dbReference type="Pfam" id="PF00496">
    <property type="entry name" value="SBP_bac_5"/>
    <property type="match status" value="1"/>
</dbReference>
<gene>
    <name evidence="5" type="ORF">Theth_0022</name>
</gene>
<dbReference type="PATRIC" id="fig|688269.3.peg.22"/>
<evidence type="ECO:0000313" key="5">
    <source>
        <dbReference type="EMBL" id="AEH50130.1"/>
    </source>
</evidence>
<dbReference type="AlphaFoldDB" id="F7YTF2"/>
<dbReference type="GO" id="GO:0042597">
    <property type="term" value="C:periplasmic space"/>
    <property type="evidence" value="ECO:0007669"/>
    <property type="project" value="UniProtKB-ARBA"/>
</dbReference>
<dbReference type="Gene3D" id="3.40.190.10">
    <property type="entry name" value="Periplasmic binding protein-like II"/>
    <property type="match status" value="1"/>
</dbReference>
<evidence type="ECO:0000256" key="3">
    <source>
        <dbReference type="ARBA" id="ARBA00022729"/>
    </source>
</evidence>
<evidence type="ECO:0000259" key="4">
    <source>
        <dbReference type="Pfam" id="PF00496"/>
    </source>
</evidence>
<dbReference type="KEGG" id="tta:Theth_0022"/>
<sequence length="592" mass="67815" precursor="true">MRKFVVFLLIVLAAVMLLAATEYMVEDSRLTPDPNPKVGGTLRLVLSSTPESFLMYGTLDSATYSLTMGPMFAPLVQEHPMTFEIVPALAKSWEVSPDGKEVTFYLREAYWSDGTPITADDVIFTFQYFVMNKYARGNSIDRFTLPDETGQQKPVVWEKVSDKVVKAILPVPYGAFFRVTSHVYIYPKHKLEPLIDKSDPASVNKIWLSNTDPKEIVVNGPYKLVQVVTDQKVVLERNPYFWKVDRFGNRLPYFDRVEYLIIRDAEMRLAKLIAGEIDYMGISGKDYPMLKQMELEGKAPFKVYAPQPTGATPSPIHISFNFDVDDPDLKELFAKLEFREAMEYALDRERIIEEVFGGLAIPDAGLILPSNKAFYNPKVEELLRPYDLKKANELLDKIGLTKRDKEGYRLFPNGRRVEFNLLVANSPKEYQDVAYIFAEDLKKIGIKVNLQILDSSLVGQMFGAGNFQAGIRAFGNQPDLQLRKAIWQPGTQLYYWHYSTMNKDTDPPSPVFEKMFDWEKRIWELFEKGQVEMDPVKRKAIYDEVQELYHIYLPVIFVCKGVPTVAIHKSLGNAGVTEDGTLYFTVWTSYRK</sequence>
<dbReference type="HOGENOM" id="CLU_017028_8_4_0"/>